<evidence type="ECO:0000313" key="4">
    <source>
        <dbReference type="Proteomes" id="UP000244855"/>
    </source>
</evidence>
<name>A0A2V1E8W9_9PLEO</name>
<dbReference type="AlphaFoldDB" id="A0A2V1E8W9"/>
<reference evidence="3 4" key="1">
    <citation type="journal article" date="2018" name="Sci. Rep.">
        <title>Comparative genomics provides insights into the lifestyle and reveals functional heterogeneity of dark septate endophytic fungi.</title>
        <authorList>
            <person name="Knapp D.G."/>
            <person name="Nemeth J.B."/>
            <person name="Barry K."/>
            <person name="Hainaut M."/>
            <person name="Henrissat B."/>
            <person name="Johnson J."/>
            <person name="Kuo A."/>
            <person name="Lim J.H.P."/>
            <person name="Lipzen A."/>
            <person name="Nolan M."/>
            <person name="Ohm R.A."/>
            <person name="Tamas L."/>
            <person name="Grigoriev I.V."/>
            <person name="Spatafora J.W."/>
            <person name="Nagy L.G."/>
            <person name="Kovacs G.M."/>
        </authorList>
    </citation>
    <scope>NUCLEOTIDE SEQUENCE [LARGE SCALE GENOMIC DNA]</scope>
    <source>
        <strain evidence="3 4">DSE2036</strain>
    </source>
</reference>
<dbReference type="OrthoDB" id="5427204at2759"/>
<feature type="region of interest" description="Disordered" evidence="2">
    <location>
        <begin position="134"/>
        <end position="170"/>
    </location>
</feature>
<accession>A0A2V1E8W9</accession>
<dbReference type="EMBL" id="KZ805308">
    <property type="protein sequence ID" value="PVI06612.1"/>
    <property type="molecule type" value="Genomic_DNA"/>
</dbReference>
<dbReference type="STRING" id="97972.A0A2V1E8W9"/>
<feature type="compositionally biased region" description="Low complexity" evidence="2">
    <location>
        <begin position="414"/>
        <end position="424"/>
    </location>
</feature>
<organism evidence="3 4">
    <name type="scientific">Periconia macrospinosa</name>
    <dbReference type="NCBI Taxonomy" id="97972"/>
    <lineage>
        <taxon>Eukaryota</taxon>
        <taxon>Fungi</taxon>
        <taxon>Dikarya</taxon>
        <taxon>Ascomycota</taxon>
        <taxon>Pezizomycotina</taxon>
        <taxon>Dothideomycetes</taxon>
        <taxon>Pleosporomycetidae</taxon>
        <taxon>Pleosporales</taxon>
        <taxon>Massarineae</taxon>
        <taxon>Periconiaceae</taxon>
        <taxon>Periconia</taxon>
    </lineage>
</organism>
<sequence length="481" mass="53191">MERRYFREITDPTTTNTHVMEQNRTGSHELRGPMGTNPVPPATGGLICCPSGCRGQECSSARALMRQLAAELLSFNYRIRSLSQKDYQIPSLLPDVESIDIKNSLSHSLDLLRRTDLDLTAYIDLSLSTSSLRAAPQLPDTHAMKRGQPPVGEHGERPSSSRQSTASSRGRSGFALANMPLDQSRSYHPFGVDGPPMTNLPHIAAAPAPAFVAPQSPGQISQVSRPGALPSPSSITTNSQSYASPFTSPPVAAEASAQSSHLQDLQHQVSVKTLAFQTLQREYDSLLQRLERQQIKCTTLEKKFEVSDVEINTLLDEKEKLQAQVASLETQVEELQQSRDETRRELVTNGAQYMRIVEMANRLQNQGAEDKRRWETEKAELRQRIRVLEEAMVTGHDEQDLSQSSNTMAHRTGESSTGISSTTETLSVLRNEVGRLRLRTKTLEAALNTMKEETFTIQETARKLAQSGAKIEGLTRGVLSE</sequence>
<feature type="region of interest" description="Disordered" evidence="2">
    <location>
        <begin position="215"/>
        <end position="250"/>
    </location>
</feature>
<feature type="compositionally biased region" description="Low complexity" evidence="2">
    <location>
        <begin position="160"/>
        <end position="170"/>
    </location>
</feature>
<evidence type="ECO:0000256" key="2">
    <source>
        <dbReference type="SAM" id="MobiDB-lite"/>
    </source>
</evidence>
<dbReference type="Proteomes" id="UP000244855">
    <property type="component" value="Unassembled WGS sequence"/>
</dbReference>
<proteinExistence type="predicted"/>
<gene>
    <name evidence="3" type="ORF">DM02DRAFT_427355</name>
</gene>
<feature type="region of interest" description="Disordered" evidence="2">
    <location>
        <begin position="395"/>
        <end position="424"/>
    </location>
</feature>
<feature type="compositionally biased region" description="Polar residues" evidence="2">
    <location>
        <begin position="231"/>
        <end position="246"/>
    </location>
</feature>
<feature type="coiled-coil region" evidence="1">
    <location>
        <begin position="276"/>
        <end position="345"/>
    </location>
</feature>
<keyword evidence="1" id="KW-0175">Coiled coil</keyword>
<evidence type="ECO:0000256" key="1">
    <source>
        <dbReference type="SAM" id="Coils"/>
    </source>
</evidence>
<protein>
    <submittedName>
        <fullName evidence="3">Uncharacterized protein</fullName>
    </submittedName>
</protein>
<keyword evidence="4" id="KW-1185">Reference proteome</keyword>
<evidence type="ECO:0000313" key="3">
    <source>
        <dbReference type="EMBL" id="PVI06612.1"/>
    </source>
</evidence>